<dbReference type="STRING" id="1028.SAMN05661096_03134"/>
<dbReference type="EMBL" id="FXAW01000007">
    <property type="protein sequence ID" value="SMG45484.1"/>
    <property type="molecule type" value="Genomic_DNA"/>
</dbReference>
<reference evidence="2" key="1">
    <citation type="submission" date="2017-04" db="EMBL/GenBank/DDBJ databases">
        <authorList>
            <person name="Varghese N."/>
            <person name="Submissions S."/>
        </authorList>
    </citation>
    <scope>NUCLEOTIDE SEQUENCE [LARGE SCALE GENOMIC DNA]</scope>
    <source>
        <strain evidence="2">DSM 4125</strain>
    </source>
</reference>
<protein>
    <recommendedName>
        <fullName evidence="3">Outer membrane protein beta-barrel domain-containing protein</fullName>
    </recommendedName>
</protein>
<evidence type="ECO:0000313" key="2">
    <source>
        <dbReference type="Proteomes" id="UP000193804"/>
    </source>
</evidence>
<keyword evidence="2" id="KW-1185">Reference proteome</keyword>
<evidence type="ECO:0008006" key="3">
    <source>
        <dbReference type="Google" id="ProtNLM"/>
    </source>
</evidence>
<evidence type="ECO:0000313" key="1">
    <source>
        <dbReference type="EMBL" id="SMG45484.1"/>
    </source>
</evidence>
<organism evidence="1 2">
    <name type="scientific">Marivirga sericea</name>
    <dbReference type="NCBI Taxonomy" id="1028"/>
    <lineage>
        <taxon>Bacteria</taxon>
        <taxon>Pseudomonadati</taxon>
        <taxon>Bacteroidota</taxon>
        <taxon>Cytophagia</taxon>
        <taxon>Cytophagales</taxon>
        <taxon>Marivirgaceae</taxon>
        <taxon>Marivirga</taxon>
    </lineage>
</organism>
<dbReference type="OrthoDB" id="1098580at2"/>
<dbReference type="Proteomes" id="UP000193804">
    <property type="component" value="Unassembled WGS sequence"/>
</dbReference>
<name>A0A1X7KV71_9BACT</name>
<accession>A0A1X7KV71</accession>
<sequence>MKKLFTFCVILIILTASTIQDSSAQKYVDENSSFTERIYFGGNFGLQFGTFTHIEASPIVGYMINEKLSAGVGGIYQYFRVRGGNRVADYETNIFGGKLFGRYNFSQQLFGYSEYENINLDVIYNTSNGFELGRAWVPAFFIGGGYFQPIGNRAGFTVMALYNLLYDVSRSPYNSPFVLRVGFTI</sequence>
<proteinExistence type="predicted"/>
<dbReference type="AlphaFoldDB" id="A0A1X7KV71"/>
<dbReference type="RefSeq" id="WP_085518283.1">
    <property type="nucleotide sequence ID" value="NZ_FXAW01000007.1"/>
</dbReference>
<gene>
    <name evidence="1" type="ORF">SAMN05661096_03134</name>
</gene>